<evidence type="ECO:0000259" key="2">
    <source>
        <dbReference type="Pfam" id="PF21505"/>
    </source>
</evidence>
<evidence type="ECO:0000313" key="4">
    <source>
        <dbReference type="Proteomes" id="UP000489600"/>
    </source>
</evidence>
<dbReference type="EMBL" id="CABITT030000001">
    <property type="protein sequence ID" value="VVA89998.1"/>
    <property type="molecule type" value="Genomic_DNA"/>
</dbReference>
<organism evidence="3 4">
    <name type="scientific">Arabis nemorensis</name>
    <dbReference type="NCBI Taxonomy" id="586526"/>
    <lineage>
        <taxon>Eukaryota</taxon>
        <taxon>Viridiplantae</taxon>
        <taxon>Streptophyta</taxon>
        <taxon>Embryophyta</taxon>
        <taxon>Tracheophyta</taxon>
        <taxon>Spermatophyta</taxon>
        <taxon>Magnoliopsida</taxon>
        <taxon>eudicotyledons</taxon>
        <taxon>Gunneridae</taxon>
        <taxon>Pentapetalae</taxon>
        <taxon>rosids</taxon>
        <taxon>malvids</taxon>
        <taxon>Brassicales</taxon>
        <taxon>Brassicaceae</taxon>
        <taxon>Arabideae</taxon>
        <taxon>Arabis</taxon>
    </lineage>
</organism>
<dbReference type="GO" id="GO:0034515">
    <property type="term" value="C:proteasome storage granule"/>
    <property type="evidence" value="ECO:0007669"/>
    <property type="project" value="TreeGrafter"/>
</dbReference>
<dbReference type="InterPro" id="IPR048570">
    <property type="entry name" value="PSMD1_RPN2_N"/>
</dbReference>
<dbReference type="PANTHER" id="PTHR10943">
    <property type="entry name" value="26S PROTEASOME NON-ATPASE REGULATORY SUBUNIT"/>
    <property type="match status" value="1"/>
</dbReference>
<protein>
    <recommendedName>
        <fullName evidence="2">26S proteasome non-ATPase regulatory subunit 1/RPN2 N-terminal domain-containing protein</fullName>
    </recommendedName>
</protein>
<evidence type="ECO:0000256" key="1">
    <source>
        <dbReference type="ARBA" id="ARBA00022737"/>
    </source>
</evidence>
<dbReference type="Pfam" id="PF21505">
    <property type="entry name" value="RPN2_N"/>
    <property type="match status" value="1"/>
</dbReference>
<evidence type="ECO:0000313" key="3">
    <source>
        <dbReference type="EMBL" id="VVA89998.1"/>
    </source>
</evidence>
<proteinExistence type="predicted"/>
<dbReference type="Proteomes" id="UP000489600">
    <property type="component" value="Unassembled WGS sequence"/>
</dbReference>
<dbReference type="GO" id="GO:0043161">
    <property type="term" value="P:proteasome-mediated ubiquitin-dependent protein catabolic process"/>
    <property type="evidence" value="ECO:0007669"/>
    <property type="project" value="TreeGrafter"/>
</dbReference>
<dbReference type="GO" id="GO:0005634">
    <property type="term" value="C:nucleus"/>
    <property type="evidence" value="ECO:0007669"/>
    <property type="project" value="TreeGrafter"/>
</dbReference>
<name>A0A565AMZ6_9BRAS</name>
<accession>A0A565AMZ6</accession>
<sequence>MTVADGWDRKGEVLGYESLSLESFCSELESLYEEDESFDQHLRRLAALLVSKVQFNFHVSGGRTKAIDEYAILRSKAAESTEVVDIDRRLEAIVERMLDKCISDGMYQQAMGIAIEYRRLDK</sequence>
<dbReference type="GO" id="GO:0008540">
    <property type="term" value="C:proteasome regulatory particle, base subcomplex"/>
    <property type="evidence" value="ECO:0007669"/>
    <property type="project" value="TreeGrafter"/>
</dbReference>
<dbReference type="OrthoDB" id="1669119at2759"/>
<keyword evidence="1" id="KW-0677">Repeat</keyword>
<feature type="domain" description="26S proteasome non-ATPase regulatory subunit 1/RPN2 N-terminal" evidence="2">
    <location>
        <begin position="65"/>
        <end position="121"/>
    </location>
</feature>
<dbReference type="AlphaFoldDB" id="A0A565AMZ6"/>
<dbReference type="PANTHER" id="PTHR10943:SF2">
    <property type="entry name" value="26S PROTEASOME NON-ATPASE REGULATORY SUBUNIT 1"/>
    <property type="match status" value="1"/>
</dbReference>
<reference evidence="3" key="1">
    <citation type="submission" date="2019-07" db="EMBL/GenBank/DDBJ databases">
        <authorList>
            <person name="Dittberner H."/>
        </authorList>
    </citation>
    <scope>NUCLEOTIDE SEQUENCE [LARGE SCALE GENOMIC DNA]</scope>
</reference>
<gene>
    <name evidence="3" type="ORF">ANE_LOCUS443</name>
</gene>
<keyword evidence="4" id="KW-1185">Reference proteome</keyword>
<comment type="caution">
    <text evidence="3">The sequence shown here is derived from an EMBL/GenBank/DDBJ whole genome shotgun (WGS) entry which is preliminary data.</text>
</comment>